<feature type="region of interest" description="Disordered" evidence="1">
    <location>
        <begin position="46"/>
        <end position="66"/>
    </location>
</feature>
<comment type="caution">
    <text evidence="2">The sequence shown here is derived from an EMBL/GenBank/DDBJ whole genome shotgun (WGS) entry which is preliminary data.</text>
</comment>
<name>A0AAD4SI96_9MAGN</name>
<evidence type="ECO:0000313" key="3">
    <source>
        <dbReference type="Proteomes" id="UP001202328"/>
    </source>
</evidence>
<gene>
    <name evidence="2" type="ORF">MKW98_007907</name>
</gene>
<feature type="non-terminal residue" evidence="2">
    <location>
        <position position="66"/>
    </location>
</feature>
<dbReference type="EMBL" id="JAJJMB010010320">
    <property type="protein sequence ID" value="KAI3909383.1"/>
    <property type="molecule type" value="Genomic_DNA"/>
</dbReference>
<dbReference type="Proteomes" id="UP001202328">
    <property type="component" value="Unassembled WGS sequence"/>
</dbReference>
<reference evidence="2" key="1">
    <citation type="submission" date="2022-04" db="EMBL/GenBank/DDBJ databases">
        <title>A functionally conserved STORR gene fusion in Papaver species that diverged 16.8 million years ago.</title>
        <authorList>
            <person name="Catania T."/>
        </authorList>
    </citation>
    <scope>NUCLEOTIDE SEQUENCE</scope>
    <source>
        <strain evidence="2">S-188037</strain>
    </source>
</reference>
<proteinExistence type="predicted"/>
<organism evidence="2 3">
    <name type="scientific">Papaver atlanticum</name>
    <dbReference type="NCBI Taxonomy" id="357466"/>
    <lineage>
        <taxon>Eukaryota</taxon>
        <taxon>Viridiplantae</taxon>
        <taxon>Streptophyta</taxon>
        <taxon>Embryophyta</taxon>
        <taxon>Tracheophyta</taxon>
        <taxon>Spermatophyta</taxon>
        <taxon>Magnoliopsida</taxon>
        <taxon>Ranunculales</taxon>
        <taxon>Papaveraceae</taxon>
        <taxon>Papaveroideae</taxon>
        <taxon>Papaver</taxon>
    </lineage>
</organism>
<sequence length="66" mass="7024">MVITATTQQTQSDNPETYRLVLIGANPGDMTDVTKMIDAVASDINQAEGISEHGTAEMENPEPTSS</sequence>
<protein>
    <submittedName>
        <fullName evidence="2">Uncharacterized protein</fullName>
    </submittedName>
</protein>
<keyword evidence="3" id="KW-1185">Reference proteome</keyword>
<dbReference type="AlphaFoldDB" id="A0AAD4SI96"/>
<evidence type="ECO:0000256" key="1">
    <source>
        <dbReference type="SAM" id="MobiDB-lite"/>
    </source>
</evidence>
<accession>A0AAD4SI96</accession>
<evidence type="ECO:0000313" key="2">
    <source>
        <dbReference type="EMBL" id="KAI3909383.1"/>
    </source>
</evidence>